<proteinExistence type="inferred from homology"/>
<dbReference type="UniPathway" id="UPA00056">
    <property type="reaction ID" value="UER00095"/>
</dbReference>
<keyword evidence="6" id="KW-0414">Isoprene biosynthesis</keyword>
<evidence type="ECO:0000256" key="4">
    <source>
        <dbReference type="ARBA" id="ARBA00012579"/>
    </source>
</evidence>
<reference evidence="9" key="1">
    <citation type="submission" date="2019-08" db="EMBL/GenBank/DDBJ databases">
        <authorList>
            <person name="Kucharzyk K."/>
            <person name="Murdoch R.W."/>
            <person name="Higgins S."/>
            <person name="Loffler F."/>
        </authorList>
    </citation>
    <scope>NUCLEOTIDE SEQUENCE</scope>
</reference>
<dbReference type="GO" id="GO:0019288">
    <property type="term" value="P:isopentenyl diphosphate biosynthetic process, methylerythritol 4-phosphate pathway"/>
    <property type="evidence" value="ECO:0007669"/>
    <property type="project" value="UniProtKB-UniPathway"/>
</dbReference>
<dbReference type="PANTHER" id="PTHR43181">
    <property type="entry name" value="2-C-METHYL-D-ERYTHRITOL 2,4-CYCLODIPHOSPHATE SYNTHASE, CHLOROPLASTIC"/>
    <property type="match status" value="1"/>
</dbReference>
<dbReference type="InterPro" id="IPR003526">
    <property type="entry name" value="MECDP_synthase"/>
</dbReference>
<evidence type="ECO:0000256" key="7">
    <source>
        <dbReference type="ARBA" id="ARBA00023239"/>
    </source>
</evidence>
<comment type="pathway">
    <text evidence="3">Isoprenoid biosynthesis; isopentenyl diphosphate biosynthesis via DXP pathway; isopentenyl diphosphate from 1-deoxy-D-xylulose 5-phosphate: step 4/6.</text>
</comment>
<evidence type="ECO:0000256" key="3">
    <source>
        <dbReference type="ARBA" id="ARBA00004709"/>
    </source>
</evidence>
<evidence type="ECO:0000313" key="9">
    <source>
        <dbReference type="EMBL" id="MPM58871.1"/>
    </source>
</evidence>
<evidence type="ECO:0000256" key="2">
    <source>
        <dbReference type="ARBA" id="ARBA00001968"/>
    </source>
</evidence>
<comment type="caution">
    <text evidence="9">The sequence shown here is derived from an EMBL/GenBank/DDBJ whole genome shotgun (WGS) entry which is preliminary data.</text>
</comment>
<evidence type="ECO:0000256" key="1">
    <source>
        <dbReference type="ARBA" id="ARBA00000200"/>
    </source>
</evidence>
<dbReference type="PROSITE" id="PS01350">
    <property type="entry name" value="ISPF"/>
    <property type="match status" value="1"/>
</dbReference>
<dbReference type="SUPFAM" id="SSF69765">
    <property type="entry name" value="IpsF-like"/>
    <property type="match status" value="1"/>
</dbReference>
<name>A0A645B2T2_9ZZZZ</name>
<dbReference type="HAMAP" id="MF_00107">
    <property type="entry name" value="IspF"/>
    <property type="match status" value="1"/>
</dbReference>
<dbReference type="EC" id="4.6.1.12" evidence="4"/>
<dbReference type="Pfam" id="PF02542">
    <property type="entry name" value="YgbB"/>
    <property type="match status" value="1"/>
</dbReference>
<keyword evidence="7 9" id="KW-0456">Lyase</keyword>
<dbReference type="AlphaFoldDB" id="A0A645B2T2"/>
<organism evidence="9">
    <name type="scientific">bioreactor metagenome</name>
    <dbReference type="NCBI Taxonomy" id="1076179"/>
    <lineage>
        <taxon>unclassified sequences</taxon>
        <taxon>metagenomes</taxon>
        <taxon>ecological metagenomes</taxon>
    </lineage>
</organism>
<sequence>MEIRQGIGYDLHRTIAGRPLIIGAVNIPSDFGLDGHSDADVLLHALCDALLGALALGDIGSHFPDNDQAYKGIDSMILLKKTMELVSAKGYKVLNIDAVIIAERPKLTPFKAKMAENIAAALMTDRNHVSVKAKTNEGVDAVGRGEAIAAQVVVLLGK</sequence>
<comment type="cofactor">
    <cofactor evidence="2">
        <name>a divalent metal cation</name>
        <dbReference type="ChEBI" id="CHEBI:60240"/>
    </cofactor>
</comment>
<dbReference type="NCBIfam" id="TIGR00151">
    <property type="entry name" value="ispF"/>
    <property type="match status" value="1"/>
</dbReference>
<gene>
    <name evidence="9" type="primary">ispF_18</name>
    <name evidence="9" type="ORF">SDC9_105704</name>
</gene>
<dbReference type="GO" id="GO:0046872">
    <property type="term" value="F:metal ion binding"/>
    <property type="evidence" value="ECO:0007669"/>
    <property type="project" value="UniProtKB-KW"/>
</dbReference>
<dbReference type="GO" id="GO:0008685">
    <property type="term" value="F:2-C-methyl-D-erythritol 2,4-cyclodiphosphate synthase activity"/>
    <property type="evidence" value="ECO:0007669"/>
    <property type="project" value="UniProtKB-EC"/>
</dbReference>
<dbReference type="InterPro" id="IPR020555">
    <property type="entry name" value="MECDP_synthase_CS"/>
</dbReference>
<dbReference type="FunFam" id="3.30.1330.50:FF:000003">
    <property type="entry name" value="2-C-methyl-D-erythritol 2,4-cyclodiphosphate synthase"/>
    <property type="match status" value="1"/>
</dbReference>
<keyword evidence="5" id="KW-0479">Metal-binding</keyword>
<protein>
    <recommendedName>
        <fullName evidence="4">2-C-methyl-D-erythritol 2,4-cyclodiphosphate synthase</fullName>
        <ecNumber evidence="4">4.6.1.12</ecNumber>
    </recommendedName>
</protein>
<dbReference type="CDD" id="cd00554">
    <property type="entry name" value="MECDP_synthase"/>
    <property type="match status" value="1"/>
</dbReference>
<dbReference type="InterPro" id="IPR036571">
    <property type="entry name" value="MECDP_synthase_sf"/>
</dbReference>
<feature type="domain" description="2-C-methyl-D-erythritol 2,4-cyclodiphosphate synthase" evidence="8">
    <location>
        <begin position="3"/>
        <end position="156"/>
    </location>
</feature>
<evidence type="ECO:0000256" key="6">
    <source>
        <dbReference type="ARBA" id="ARBA00023229"/>
    </source>
</evidence>
<dbReference type="GO" id="GO:0016114">
    <property type="term" value="P:terpenoid biosynthetic process"/>
    <property type="evidence" value="ECO:0007669"/>
    <property type="project" value="InterPro"/>
</dbReference>
<dbReference type="Gene3D" id="3.30.1330.50">
    <property type="entry name" value="2-C-methyl-D-erythritol 2,4-cyclodiphosphate synthase"/>
    <property type="match status" value="1"/>
</dbReference>
<evidence type="ECO:0000256" key="5">
    <source>
        <dbReference type="ARBA" id="ARBA00022723"/>
    </source>
</evidence>
<dbReference type="PANTHER" id="PTHR43181:SF1">
    <property type="entry name" value="2-C-METHYL-D-ERYTHRITOL 2,4-CYCLODIPHOSPHATE SYNTHASE, CHLOROPLASTIC"/>
    <property type="match status" value="1"/>
</dbReference>
<dbReference type="EMBL" id="VSSQ01017000">
    <property type="protein sequence ID" value="MPM58871.1"/>
    <property type="molecule type" value="Genomic_DNA"/>
</dbReference>
<comment type="catalytic activity">
    <reaction evidence="1">
        <text>4-CDP-2-C-methyl-D-erythritol 2-phosphate = 2-C-methyl-D-erythritol 2,4-cyclic diphosphate + CMP</text>
        <dbReference type="Rhea" id="RHEA:23864"/>
        <dbReference type="ChEBI" id="CHEBI:57919"/>
        <dbReference type="ChEBI" id="CHEBI:58483"/>
        <dbReference type="ChEBI" id="CHEBI:60377"/>
        <dbReference type="EC" id="4.6.1.12"/>
    </reaction>
</comment>
<evidence type="ECO:0000259" key="8">
    <source>
        <dbReference type="Pfam" id="PF02542"/>
    </source>
</evidence>
<accession>A0A645B2T2</accession>